<evidence type="ECO:0000313" key="3">
    <source>
        <dbReference type="EMBL" id="CAJ1956606.1"/>
    </source>
</evidence>
<feature type="compositionally biased region" description="Basic and acidic residues" evidence="2">
    <location>
        <begin position="629"/>
        <end position="638"/>
    </location>
</feature>
<organism evidence="3 4">
    <name type="scientific">Cylindrotheca closterium</name>
    <dbReference type="NCBI Taxonomy" id="2856"/>
    <lineage>
        <taxon>Eukaryota</taxon>
        <taxon>Sar</taxon>
        <taxon>Stramenopiles</taxon>
        <taxon>Ochrophyta</taxon>
        <taxon>Bacillariophyta</taxon>
        <taxon>Bacillariophyceae</taxon>
        <taxon>Bacillariophycidae</taxon>
        <taxon>Bacillariales</taxon>
        <taxon>Bacillariaceae</taxon>
        <taxon>Cylindrotheca</taxon>
    </lineage>
</organism>
<dbReference type="EMBL" id="CAKOGP040001918">
    <property type="protein sequence ID" value="CAJ1956606.1"/>
    <property type="molecule type" value="Genomic_DNA"/>
</dbReference>
<feature type="compositionally biased region" description="Basic and acidic residues" evidence="2">
    <location>
        <begin position="261"/>
        <end position="276"/>
    </location>
</feature>
<gene>
    <name evidence="3" type="ORF">CYCCA115_LOCUS16314</name>
</gene>
<accession>A0AAD2JJL1</accession>
<dbReference type="AlphaFoldDB" id="A0AAD2JJL1"/>
<dbReference type="Proteomes" id="UP001295423">
    <property type="component" value="Unassembled WGS sequence"/>
</dbReference>
<keyword evidence="4" id="KW-1185">Reference proteome</keyword>
<feature type="region of interest" description="Disordered" evidence="2">
    <location>
        <begin position="307"/>
        <end position="326"/>
    </location>
</feature>
<protein>
    <submittedName>
        <fullName evidence="3">Uncharacterized protein</fullName>
    </submittedName>
</protein>
<feature type="region of interest" description="Disordered" evidence="2">
    <location>
        <begin position="1"/>
        <end position="212"/>
    </location>
</feature>
<proteinExistence type="predicted"/>
<feature type="compositionally biased region" description="Acidic residues" evidence="2">
    <location>
        <begin position="70"/>
        <end position="85"/>
    </location>
</feature>
<comment type="caution">
    <text evidence="3">The sequence shown here is derived from an EMBL/GenBank/DDBJ whole genome shotgun (WGS) entry which is preliminary data.</text>
</comment>
<keyword evidence="1" id="KW-0175">Coiled coil</keyword>
<feature type="compositionally biased region" description="Basic and acidic residues" evidence="2">
    <location>
        <begin position="576"/>
        <end position="586"/>
    </location>
</feature>
<feature type="region of interest" description="Disordered" evidence="2">
    <location>
        <begin position="247"/>
        <end position="276"/>
    </location>
</feature>
<feature type="compositionally biased region" description="Polar residues" evidence="2">
    <location>
        <begin position="650"/>
        <end position="662"/>
    </location>
</feature>
<feature type="compositionally biased region" description="Acidic residues" evidence="2">
    <location>
        <begin position="27"/>
        <end position="37"/>
    </location>
</feature>
<evidence type="ECO:0000313" key="4">
    <source>
        <dbReference type="Proteomes" id="UP001295423"/>
    </source>
</evidence>
<feature type="coiled-coil region" evidence="1">
    <location>
        <begin position="512"/>
        <end position="576"/>
    </location>
</feature>
<evidence type="ECO:0000256" key="2">
    <source>
        <dbReference type="SAM" id="MobiDB-lite"/>
    </source>
</evidence>
<evidence type="ECO:0000256" key="1">
    <source>
        <dbReference type="SAM" id="Coils"/>
    </source>
</evidence>
<feature type="region of interest" description="Disordered" evidence="2">
    <location>
        <begin position="576"/>
        <end position="673"/>
    </location>
</feature>
<reference evidence="3" key="1">
    <citation type="submission" date="2023-08" db="EMBL/GenBank/DDBJ databases">
        <authorList>
            <person name="Audoor S."/>
            <person name="Bilcke G."/>
        </authorList>
    </citation>
    <scope>NUCLEOTIDE SEQUENCE</scope>
</reference>
<feature type="region of interest" description="Disordered" evidence="2">
    <location>
        <begin position="462"/>
        <end position="490"/>
    </location>
</feature>
<sequence length="673" mass="75276">MKRISGGLFKNRVGNRRAKIAQKASADEDPTASDDDLSFSSSPVPGPEGKVAEDARWSVAVGKNIHEADHDEDDDIYTSDGDADEPAEHASKNSDVAAVTSPKKTTNKDSKSPNSPKRKKVKKIDAAMPLVSPGKLKKKKKKAAGGASTVTSADSSKSKKKGKTDKTKKSKDTSDIQSFAEIDKLSEKKNSKSKKKTKKGIAPPVGDASDEKKIAVTKLSIRSNFFQNNPLYMSIRNNFVSKARLSNIDDESQSPSSDQPTQDHHSQPKDIDGKKLKADAVTRIRAFAIFRDRIQDQKQFLAAFNNAEDDKEDDTTMAQNSNQHREKSYNKLVSELQQYEIMLEKEREEMADIKATMQLQQESVEQLLQEETEKNRELQLQMQQLQDQFYNGGQDTQLEDVKEKNRVLEAENELLQQKNERQQETINSIMVAEKSEMKRQLSVGPLEDRKPTLDNYLVSPSTTRRKFRPTRPSIAEEGSTELRMDDDDSPDWDEQSGFMSMSSMSGKAQGELLQLRSTLKNKTSALEEQAKELAQVKRDLETLKEDQGVKNLTRHVENLENEKKFFVSEIGKLKKELDESRRREMAAAEAATGTTAPTPPQAEKETVDSGWFGFGSRTPSKTEAATRLAPKDKTKDIVNDLNGSMVYEEPSSSESETVQQEKQPARLSGLLDF</sequence>
<feature type="coiled-coil region" evidence="1">
    <location>
        <begin position="329"/>
        <end position="427"/>
    </location>
</feature>
<feature type="compositionally biased region" description="Basic and acidic residues" evidence="2">
    <location>
        <begin position="164"/>
        <end position="174"/>
    </location>
</feature>
<feature type="compositionally biased region" description="Low complexity" evidence="2">
    <location>
        <begin position="144"/>
        <end position="155"/>
    </location>
</feature>
<feature type="compositionally biased region" description="Low complexity" evidence="2">
    <location>
        <begin position="587"/>
        <end position="596"/>
    </location>
</feature>
<name>A0AAD2JJL1_9STRA</name>
<feature type="compositionally biased region" description="Basic and acidic residues" evidence="2">
    <location>
        <begin position="181"/>
        <end position="190"/>
    </location>
</feature>